<protein>
    <submittedName>
        <fullName evidence="9">MFS transporter</fullName>
    </submittedName>
</protein>
<dbReference type="OrthoDB" id="9807274at2"/>
<feature type="transmembrane region" description="Helical" evidence="7">
    <location>
        <begin position="134"/>
        <end position="156"/>
    </location>
</feature>
<dbReference type="NCBIfam" id="TIGR00711">
    <property type="entry name" value="efflux_EmrB"/>
    <property type="match status" value="1"/>
</dbReference>
<comment type="caution">
    <text evidence="9">The sequence shown here is derived from an EMBL/GenBank/DDBJ whole genome shotgun (WGS) entry which is preliminary data.</text>
</comment>
<dbReference type="InterPro" id="IPR036259">
    <property type="entry name" value="MFS_trans_sf"/>
</dbReference>
<feature type="transmembrane region" description="Helical" evidence="7">
    <location>
        <begin position="223"/>
        <end position="243"/>
    </location>
</feature>
<feature type="transmembrane region" description="Helical" evidence="7">
    <location>
        <begin position="295"/>
        <end position="316"/>
    </location>
</feature>
<keyword evidence="2" id="KW-0813">Transport</keyword>
<feature type="transmembrane region" description="Helical" evidence="7">
    <location>
        <begin position="162"/>
        <end position="184"/>
    </location>
</feature>
<dbReference type="GO" id="GO:0005886">
    <property type="term" value="C:plasma membrane"/>
    <property type="evidence" value="ECO:0007669"/>
    <property type="project" value="UniProtKB-SubCell"/>
</dbReference>
<evidence type="ECO:0000256" key="6">
    <source>
        <dbReference type="ARBA" id="ARBA00023136"/>
    </source>
</evidence>
<dbReference type="SUPFAM" id="SSF103473">
    <property type="entry name" value="MFS general substrate transporter"/>
    <property type="match status" value="1"/>
</dbReference>
<evidence type="ECO:0000256" key="5">
    <source>
        <dbReference type="ARBA" id="ARBA00022989"/>
    </source>
</evidence>
<proteinExistence type="predicted"/>
<evidence type="ECO:0000313" key="9">
    <source>
        <dbReference type="EMBL" id="PQL91654.1"/>
    </source>
</evidence>
<evidence type="ECO:0000256" key="3">
    <source>
        <dbReference type="ARBA" id="ARBA00022475"/>
    </source>
</evidence>
<feature type="transmembrane region" description="Helical" evidence="7">
    <location>
        <begin position="352"/>
        <end position="371"/>
    </location>
</feature>
<keyword evidence="10" id="KW-1185">Reference proteome</keyword>
<name>A0A2S8AAR9_9FLAO</name>
<dbReference type="RefSeq" id="WP_105247030.1">
    <property type="nucleotide sequence ID" value="NZ_PSZM01000040.1"/>
</dbReference>
<feature type="transmembrane region" description="Helical" evidence="7">
    <location>
        <begin position="264"/>
        <end position="283"/>
    </location>
</feature>
<organism evidence="9 10">
    <name type="scientific">Apibacter adventoris</name>
    <dbReference type="NCBI Taxonomy" id="1679466"/>
    <lineage>
        <taxon>Bacteria</taxon>
        <taxon>Pseudomonadati</taxon>
        <taxon>Bacteroidota</taxon>
        <taxon>Flavobacteriia</taxon>
        <taxon>Flavobacteriales</taxon>
        <taxon>Weeksellaceae</taxon>
        <taxon>Apibacter</taxon>
    </lineage>
</organism>
<feature type="transmembrane region" description="Helical" evidence="7">
    <location>
        <begin position="424"/>
        <end position="446"/>
    </location>
</feature>
<dbReference type="PROSITE" id="PS50850">
    <property type="entry name" value="MFS"/>
    <property type="match status" value="1"/>
</dbReference>
<dbReference type="InterPro" id="IPR011701">
    <property type="entry name" value="MFS"/>
</dbReference>
<evidence type="ECO:0000256" key="7">
    <source>
        <dbReference type="SAM" id="Phobius"/>
    </source>
</evidence>
<feature type="transmembrane region" description="Helical" evidence="7">
    <location>
        <begin position="196"/>
        <end position="217"/>
    </location>
</feature>
<evidence type="ECO:0000259" key="8">
    <source>
        <dbReference type="PROSITE" id="PS50850"/>
    </source>
</evidence>
<keyword evidence="6 7" id="KW-0472">Membrane</keyword>
<evidence type="ECO:0000256" key="1">
    <source>
        <dbReference type="ARBA" id="ARBA00004651"/>
    </source>
</evidence>
<dbReference type="AlphaFoldDB" id="A0A2S8AAR9"/>
<accession>A0A2S8AAR9</accession>
<feature type="transmembrane region" description="Helical" evidence="7">
    <location>
        <begin position="76"/>
        <end position="95"/>
    </location>
</feature>
<dbReference type="Proteomes" id="UP000238042">
    <property type="component" value="Unassembled WGS sequence"/>
</dbReference>
<reference evidence="9 10" key="1">
    <citation type="submission" date="2018-02" db="EMBL/GenBank/DDBJ databases">
        <title>Genome sequences of Apibacter spp., gut symbionts of Asian honey bees.</title>
        <authorList>
            <person name="Kwong W.K."/>
            <person name="Steele M.I."/>
            <person name="Moran N.A."/>
        </authorList>
    </citation>
    <scope>NUCLEOTIDE SEQUENCE [LARGE SCALE GENOMIC DNA]</scope>
    <source>
        <strain evidence="10">wkB301</strain>
    </source>
</reference>
<dbReference type="InterPro" id="IPR004638">
    <property type="entry name" value="EmrB-like"/>
</dbReference>
<gene>
    <name evidence="9" type="ORF">C4S77_07580</name>
</gene>
<sequence length="462" mass="51047">MQEVKISKWLPWVGAIAMFMQSLDGTILNTALPSIANKLHRSPLEMHSIIIAYTLTLALLIPLSGWLSDKFGSRNIFIMAVAIFTLGSLACALSKTLELLIITRIIQAIGGSMMVPVSRLILLYTYPKNQLLKVINFVTMPGLIGSVIGPTLGGWLVQVASWHWIFLINIPIGFMGIFLSLKVVPNYKREKGKFDFIGLFLFGLGLVLLSLSLEFGGDQTSNLWEFLITFLLGFFLLVIYVIYSKHTYSPLINLNIFKIRTLRIGIIGNLATRLGVGGVPLMLPLMLQVGYGKKPFIAGIMLIFSAITTVIAKSWVVPLVKYFGYRKLLIINTLLLGFIISLFALPNKNTPLVYFIPILILYGAINSIQMASMNSISLADLTLKNASHGNTMLSVTQQLSISFGISVSSMILRGFDASKIFKDVIFTFKATFIVLGLITILSTFIFRRLKSGDGKEMSGVNQ</sequence>
<evidence type="ECO:0000256" key="2">
    <source>
        <dbReference type="ARBA" id="ARBA00022448"/>
    </source>
</evidence>
<dbReference type="InterPro" id="IPR020846">
    <property type="entry name" value="MFS_dom"/>
</dbReference>
<dbReference type="GO" id="GO:0022857">
    <property type="term" value="F:transmembrane transporter activity"/>
    <property type="evidence" value="ECO:0007669"/>
    <property type="project" value="InterPro"/>
</dbReference>
<feature type="transmembrane region" description="Helical" evidence="7">
    <location>
        <begin position="12"/>
        <end position="32"/>
    </location>
</feature>
<dbReference type="Gene3D" id="1.20.1720.10">
    <property type="entry name" value="Multidrug resistance protein D"/>
    <property type="match status" value="1"/>
</dbReference>
<dbReference type="CDD" id="cd17503">
    <property type="entry name" value="MFS_LmrB_MDR_like"/>
    <property type="match status" value="1"/>
</dbReference>
<evidence type="ECO:0000256" key="4">
    <source>
        <dbReference type="ARBA" id="ARBA00022692"/>
    </source>
</evidence>
<keyword evidence="4 7" id="KW-0812">Transmembrane</keyword>
<feature type="transmembrane region" description="Helical" evidence="7">
    <location>
        <begin position="44"/>
        <end position="64"/>
    </location>
</feature>
<comment type="subcellular location">
    <subcellularLocation>
        <location evidence="1">Cell membrane</location>
        <topology evidence="1">Multi-pass membrane protein</topology>
    </subcellularLocation>
</comment>
<dbReference type="PANTHER" id="PTHR42718">
    <property type="entry name" value="MAJOR FACILITATOR SUPERFAMILY MULTIDRUG TRANSPORTER MFSC"/>
    <property type="match status" value="1"/>
</dbReference>
<feature type="transmembrane region" description="Helical" evidence="7">
    <location>
        <begin position="392"/>
        <end position="412"/>
    </location>
</feature>
<evidence type="ECO:0000313" key="10">
    <source>
        <dbReference type="Proteomes" id="UP000238042"/>
    </source>
</evidence>
<dbReference type="PANTHER" id="PTHR42718:SF46">
    <property type="entry name" value="BLR6921 PROTEIN"/>
    <property type="match status" value="1"/>
</dbReference>
<feature type="transmembrane region" description="Helical" evidence="7">
    <location>
        <begin position="328"/>
        <end position="346"/>
    </location>
</feature>
<dbReference type="Pfam" id="PF07690">
    <property type="entry name" value="MFS_1"/>
    <property type="match status" value="1"/>
</dbReference>
<keyword evidence="3" id="KW-1003">Cell membrane</keyword>
<feature type="transmembrane region" description="Helical" evidence="7">
    <location>
        <begin position="101"/>
        <end position="122"/>
    </location>
</feature>
<feature type="domain" description="Major facilitator superfamily (MFS) profile" evidence="8">
    <location>
        <begin position="10"/>
        <end position="448"/>
    </location>
</feature>
<keyword evidence="5 7" id="KW-1133">Transmembrane helix</keyword>
<dbReference type="EMBL" id="PSZM01000040">
    <property type="protein sequence ID" value="PQL91654.1"/>
    <property type="molecule type" value="Genomic_DNA"/>
</dbReference>